<organism evidence="1 2">
    <name type="scientific">Ruegeria meonggei</name>
    <dbReference type="NCBI Taxonomy" id="1446476"/>
    <lineage>
        <taxon>Bacteria</taxon>
        <taxon>Pseudomonadati</taxon>
        <taxon>Pseudomonadota</taxon>
        <taxon>Alphaproteobacteria</taxon>
        <taxon>Rhodobacterales</taxon>
        <taxon>Roseobacteraceae</taxon>
        <taxon>Ruegeria</taxon>
    </lineage>
</organism>
<evidence type="ECO:0008006" key="3">
    <source>
        <dbReference type="Google" id="ProtNLM"/>
    </source>
</evidence>
<dbReference type="AlphaFoldDB" id="A0A1X6ZWQ7"/>
<dbReference type="Proteomes" id="UP000193778">
    <property type="component" value="Unassembled WGS sequence"/>
</dbReference>
<keyword evidence="2" id="KW-1185">Reference proteome</keyword>
<dbReference type="EMBL" id="FWFP01000009">
    <property type="protein sequence ID" value="SLN63994.1"/>
    <property type="molecule type" value="Genomic_DNA"/>
</dbReference>
<evidence type="ECO:0000313" key="1">
    <source>
        <dbReference type="EMBL" id="SLN63994.1"/>
    </source>
</evidence>
<name>A0A1X6ZWQ7_9RHOB</name>
<reference evidence="2" key="1">
    <citation type="submission" date="2017-03" db="EMBL/GenBank/DDBJ databases">
        <authorList>
            <person name="Rodrigo-Torres L."/>
            <person name="Arahal R.D."/>
            <person name="Lucena T."/>
        </authorList>
    </citation>
    <scope>NUCLEOTIDE SEQUENCE [LARGE SCALE GENOMIC DNA]</scope>
    <source>
        <strain evidence="2">CECT 8411</strain>
    </source>
</reference>
<sequence length="37" mass="4259">MKTRFTNEQITQSIKEQKAGEQAVDVGYVANFRKGWV</sequence>
<protein>
    <recommendedName>
        <fullName evidence="3">Transposase</fullName>
    </recommendedName>
</protein>
<proteinExistence type="predicted"/>
<accession>A0A1X6ZWQ7</accession>
<gene>
    <name evidence="1" type="ORF">RUM8411_03185</name>
</gene>
<evidence type="ECO:0000313" key="2">
    <source>
        <dbReference type="Proteomes" id="UP000193778"/>
    </source>
</evidence>